<comment type="caution">
    <text evidence="2">The sequence shown here is derived from an EMBL/GenBank/DDBJ whole genome shotgun (WGS) entry which is preliminary data.</text>
</comment>
<dbReference type="InterPro" id="IPR004007">
    <property type="entry name" value="DhaL_dom"/>
</dbReference>
<protein>
    <submittedName>
        <fullName evidence="2">DAK2 domain-containing protein</fullName>
    </submittedName>
</protein>
<reference evidence="2" key="1">
    <citation type="submission" date="2020-08" db="EMBL/GenBank/DDBJ databases">
        <title>Genome public.</title>
        <authorList>
            <person name="Liu C."/>
            <person name="Sun Q."/>
        </authorList>
    </citation>
    <scope>NUCLEOTIDE SEQUENCE</scope>
    <source>
        <strain evidence="2">NSJ-53</strain>
    </source>
</reference>
<dbReference type="AlphaFoldDB" id="A0A926D3C1"/>
<dbReference type="GO" id="GO:0006071">
    <property type="term" value="P:glycerol metabolic process"/>
    <property type="evidence" value="ECO:0007669"/>
    <property type="project" value="InterPro"/>
</dbReference>
<dbReference type="PANTHER" id="PTHR33434:SF4">
    <property type="entry name" value="PHOSPHATASE PROTEIN"/>
    <property type="match status" value="1"/>
</dbReference>
<feature type="domain" description="DhaL" evidence="1">
    <location>
        <begin position="14"/>
        <end position="208"/>
    </location>
</feature>
<dbReference type="Gene3D" id="1.25.40.340">
    <property type="match status" value="1"/>
</dbReference>
<dbReference type="Proteomes" id="UP000623172">
    <property type="component" value="Unassembled WGS sequence"/>
</dbReference>
<dbReference type="GO" id="GO:0004371">
    <property type="term" value="F:glycerone kinase activity"/>
    <property type="evidence" value="ECO:0007669"/>
    <property type="project" value="InterPro"/>
</dbReference>
<dbReference type="NCBIfam" id="TIGR03599">
    <property type="entry name" value="YloV"/>
    <property type="match status" value="1"/>
</dbReference>
<dbReference type="InterPro" id="IPR036117">
    <property type="entry name" value="DhaL_dom_sf"/>
</dbReference>
<accession>A0A926D3C1</accession>
<dbReference type="PROSITE" id="PS51480">
    <property type="entry name" value="DHAL"/>
    <property type="match status" value="1"/>
</dbReference>
<dbReference type="SUPFAM" id="SSF101473">
    <property type="entry name" value="DhaL-like"/>
    <property type="match status" value="1"/>
</dbReference>
<evidence type="ECO:0000313" key="2">
    <source>
        <dbReference type="EMBL" id="MBC8530776.1"/>
    </source>
</evidence>
<dbReference type="Pfam" id="PF21645">
    <property type="entry name" value="FakA-like_M"/>
    <property type="match status" value="1"/>
</dbReference>
<dbReference type="InterPro" id="IPR050270">
    <property type="entry name" value="DegV_domain_contain"/>
</dbReference>
<dbReference type="SMART" id="SM01121">
    <property type="entry name" value="Dak1_2"/>
    <property type="match status" value="1"/>
</dbReference>
<organism evidence="2 3">
    <name type="scientific">Gehongia tenuis</name>
    <dbReference type="NCBI Taxonomy" id="2763655"/>
    <lineage>
        <taxon>Bacteria</taxon>
        <taxon>Bacillati</taxon>
        <taxon>Bacillota</taxon>
        <taxon>Clostridia</taxon>
        <taxon>Christensenellales</taxon>
        <taxon>Christensenellaceae</taxon>
        <taxon>Gehongia</taxon>
    </lineage>
</organism>
<name>A0A926D3C1_9FIRM</name>
<sequence>MGGKVLANEVIDAGTLKRMAEAAAGYLEQQKANVDALNVFPVPDGDTGTNMSQTVRSAYEEVSRVQSDSLEEVAKALSKGALKGARGNSGVILSQIFRGFAQVVGSVDAADGTVLAKAFSSGVKMAYKAVMKPKEGTILTVARVSAEEVEKYVKKVKTASPMMVMKRLIAKAEETLKKTPDMLPVLKEAGVVDAGGVGLIWIFKGFQVAIEGKPLPEMIPLPQTAAALPDSVTAQQPETADIKFGYCTEFFIKNIQEGVSDKDVEKFKKYLKKIGDSQVVVGDLSMLKVHVHSNEPGNILQEALKLGELSGIKIDNMREQHREIFEDLVPAPAPAEPMKEMGMVAVVSGEGLSEIFRGLMVDGIVSGGQSMNPSTADIAAAVESVNARNVFVFPDNKNIVLAAEQAQEMVEGRKIIVIPTKSIPQGIAAILAFHPELSVAENTERMMQAYDKVKTGQITRAVRDTSLNGTKIHDGDVLGLLDGDIQHVGQDSQDISMALLHSMVNNEDEEFITVYAGEGVTPEQKDRLARSIEAAFPDCDLEIHDGGQPLYEYIFSVE</sequence>
<dbReference type="InterPro" id="IPR019986">
    <property type="entry name" value="YloV-like"/>
</dbReference>
<evidence type="ECO:0000313" key="3">
    <source>
        <dbReference type="Proteomes" id="UP000623172"/>
    </source>
</evidence>
<dbReference type="InterPro" id="IPR048394">
    <property type="entry name" value="FakA-like_M"/>
</dbReference>
<dbReference type="Pfam" id="PF02734">
    <property type="entry name" value="Dak2"/>
    <property type="match status" value="1"/>
</dbReference>
<dbReference type="SMART" id="SM01120">
    <property type="entry name" value="Dak2"/>
    <property type="match status" value="1"/>
</dbReference>
<dbReference type="InterPro" id="IPR033470">
    <property type="entry name" value="FakA-like_C"/>
</dbReference>
<dbReference type="Pfam" id="PF13684">
    <property type="entry name" value="FakA-like_C"/>
    <property type="match status" value="1"/>
</dbReference>
<evidence type="ECO:0000259" key="1">
    <source>
        <dbReference type="PROSITE" id="PS51480"/>
    </source>
</evidence>
<keyword evidence="3" id="KW-1185">Reference proteome</keyword>
<dbReference type="PANTHER" id="PTHR33434">
    <property type="entry name" value="DEGV DOMAIN-CONTAINING PROTEIN DR_1986-RELATED"/>
    <property type="match status" value="1"/>
</dbReference>
<proteinExistence type="predicted"/>
<dbReference type="EMBL" id="JACRSR010000001">
    <property type="protein sequence ID" value="MBC8530776.1"/>
    <property type="molecule type" value="Genomic_DNA"/>
</dbReference>
<gene>
    <name evidence="2" type="ORF">H8696_02820</name>
</gene>